<reference evidence="1" key="2">
    <citation type="journal article" date="2022" name="New Phytol.">
        <title>Evolutionary transition to the ectomycorrhizal habit in the genomes of a hyperdiverse lineage of mushroom-forming fungi.</title>
        <authorList>
            <person name="Looney B."/>
            <person name="Miyauchi S."/>
            <person name="Morin E."/>
            <person name="Drula E."/>
            <person name="Courty P.E."/>
            <person name="Kohler A."/>
            <person name="Kuo A."/>
            <person name="LaButti K."/>
            <person name="Pangilinan J."/>
            <person name="Lipzen A."/>
            <person name="Riley R."/>
            <person name="Andreopoulos W."/>
            <person name="He G."/>
            <person name="Johnson J."/>
            <person name="Nolan M."/>
            <person name="Tritt A."/>
            <person name="Barry K.W."/>
            <person name="Grigoriev I.V."/>
            <person name="Nagy L.G."/>
            <person name="Hibbett D."/>
            <person name="Henrissat B."/>
            <person name="Matheny P.B."/>
            <person name="Labbe J."/>
            <person name="Martin F.M."/>
        </authorList>
    </citation>
    <scope>NUCLEOTIDE SEQUENCE</scope>
    <source>
        <strain evidence="1">FP105234-sp</strain>
    </source>
</reference>
<comment type="caution">
    <text evidence="1">The sequence shown here is derived from an EMBL/GenBank/DDBJ whole genome shotgun (WGS) entry which is preliminary data.</text>
</comment>
<dbReference type="Proteomes" id="UP000814033">
    <property type="component" value="Unassembled WGS sequence"/>
</dbReference>
<gene>
    <name evidence="1" type="ORF">FA95DRAFT_865009</name>
</gene>
<dbReference type="EMBL" id="MU276189">
    <property type="protein sequence ID" value="KAI0040529.1"/>
    <property type="molecule type" value="Genomic_DNA"/>
</dbReference>
<proteinExistence type="predicted"/>
<accession>A0ACB8R8W7</accession>
<organism evidence="1 2">
    <name type="scientific">Auriscalpium vulgare</name>
    <dbReference type="NCBI Taxonomy" id="40419"/>
    <lineage>
        <taxon>Eukaryota</taxon>
        <taxon>Fungi</taxon>
        <taxon>Dikarya</taxon>
        <taxon>Basidiomycota</taxon>
        <taxon>Agaricomycotina</taxon>
        <taxon>Agaricomycetes</taxon>
        <taxon>Russulales</taxon>
        <taxon>Auriscalpiaceae</taxon>
        <taxon>Auriscalpium</taxon>
    </lineage>
</organism>
<protein>
    <submittedName>
        <fullName evidence="1">Uncharacterized protein</fullName>
    </submittedName>
</protein>
<keyword evidence="2" id="KW-1185">Reference proteome</keyword>
<sequence>MPLCMVWRYCMPCSHAPPGRLVQRARWLMPTLTMLTMLSSRTDSIISLLGPYHYTLLPSPFLLHPHRQSQSCLPAQAPLSRPLDPRPALRSHHFPTLCRTRIPRVYLAPPTPRKYSDPNASGTM</sequence>
<evidence type="ECO:0000313" key="1">
    <source>
        <dbReference type="EMBL" id="KAI0040529.1"/>
    </source>
</evidence>
<name>A0ACB8R8W7_9AGAM</name>
<evidence type="ECO:0000313" key="2">
    <source>
        <dbReference type="Proteomes" id="UP000814033"/>
    </source>
</evidence>
<reference evidence="1" key="1">
    <citation type="submission" date="2021-02" db="EMBL/GenBank/DDBJ databases">
        <authorList>
            <consortium name="DOE Joint Genome Institute"/>
            <person name="Ahrendt S."/>
            <person name="Looney B.P."/>
            <person name="Miyauchi S."/>
            <person name="Morin E."/>
            <person name="Drula E."/>
            <person name="Courty P.E."/>
            <person name="Chicoki N."/>
            <person name="Fauchery L."/>
            <person name="Kohler A."/>
            <person name="Kuo A."/>
            <person name="Labutti K."/>
            <person name="Pangilinan J."/>
            <person name="Lipzen A."/>
            <person name="Riley R."/>
            <person name="Andreopoulos W."/>
            <person name="He G."/>
            <person name="Johnson J."/>
            <person name="Barry K.W."/>
            <person name="Grigoriev I.V."/>
            <person name="Nagy L."/>
            <person name="Hibbett D."/>
            <person name="Henrissat B."/>
            <person name="Matheny P.B."/>
            <person name="Labbe J."/>
            <person name="Martin F."/>
        </authorList>
    </citation>
    <scope>NUCLEOTIDE SEQUENCE</scope>
    <source>
        <strain evidence="1">FP105234-sp</strain>
    </source>
</reference>